<proteinExistence type="predicted"/>
<evidence type="ECO:0000313" key="3">
    <source>
        <dbReference type="Proteomes" id="UP001595755"/>
    </source>
</evidence>
<dbReference type="EMBL" id="JBHSED010000058">
    <property type="protein sequence ID" value="MFC4306214.1"/>
    <property type="molecule type" value="Genomic_DNA"/>
</dbReference>
<accession>A0ABV8SF64</accession>
<dbReference type="RefSeq" id="WP_204601713.1">
    <property type="nucleotide sequence ID" value="NZ_JBHSED010000058.1"/>
</dbReference>
<feature type="compositionally biased region" description="Gly residues" evidence="1">
    <location>
        <begin position="67"/>
        <end position="116"/>
    </location>
</feature>
<gene>
    <name evidence="2" type="ORF">ACFO1S_22535</name>
</gene>
<comment type="caution">
    <text evidence="2">The sequence shown here is derived from an EMBL/GenBank/DDBJ whole genome shotgun (WGS) entry which is preliminary data.</text>
</comment>
<feature type="compositionally biased region" description="Low complexity" evidence="1">
    <location>
        <begin position="35"/>
        <end position="47"/>
    </location>
</feature>
<evidence type="ECO:0000313" key="2">
    <source>
        <dbReference type="EMBL" id="MFC4306214.1"/>
    </source>
</evidence>
<dbReference type="Proteomes" id="UP001595755">
    <property type="component" value="Unassembled WGS sequence"/>
</dbReference>
<feature type="compositionally biased region" description="Basic residues" evidence="1">
    <location>
        <begin position="22"/>
        <end position="34"/>
    </location>
</feature>
<sequence length="125" mass="13042">MNSRAQGGSRCRPKRYYRKCKCRWVKGGGNKRKNNQTPDTQQPTDTGPDNEHQSWGSWGHDRHRGRTGGTGGRTGGPGGRTGGTSGRTGGPGGRTEGTGGRTRGTGGRTGGTGGRTGKGRSKGRC</sequence>
<protein>
    <submittedName>
        <fullName evidence="2">Uncharacterized protein</fullName>
    </submittedName>
</protein>
<feature type="region of interest" description="Disordered" evidence="1">
    <location>
        <begin position="22"/>
        <end position="125"/>
    </location>
</feature>
<evidence type="ECO:0000256" key="1">
    <source>
        <dbReference type="SAM" id="MobiDB-lite"/>
    </source>
</evidence>
<keyword evidence="3" id="KW-1185">Reference proteome</keyword>
<organism evidence="2 3">
    <name type="scientific">Cohnella boryungensis</name>
    <dbReference type="NCBI Taxonomy" id="768479"/>
    <lineage>
        <taxon>Bacteria</taxon>
        <taxon>Bacillati</taxon>
        <taxon>Bacillota</taxon>
        <taxon>Bacilli</taxon>
        <taxon>Bacillales</taxon>
        <taxon>Paenibacillaceae</taxon>
        <taxon>Cohnella</taxon>
    </lineage>
</organism>
<reference evidence="3" key="1">
    <citation type="journal article" date="2019" name="Int. J. Syst. Evol. Microbiol.">
        <title>The Global Catalogue of Microorganisms (GCM) 10K type strain sequencing project: providing services to taxonomists for standard genome sequencing and annotation.</title>
        <authorList>
            <consortium name="The Broad Institute Genomics Platform"/>
            <consortium name="The Broad Institute Genome Sequencing Center for Infectious Disease"/>
            <person name="Wu L."/>
            <person name="Ma J."/>
        </authorList>
    </citation>
    <scope>NUCLEOTIDE SEQUENCE [LARGE SCALE GENOMIC DNA]</scope>
    <source>
        <strain evidence="3">CGMCC 4.1641</strain>
    </source>
</reference>
<name>A0ABV8SF64_9BACL</name>